<evidence type="ECO:0000256" key="14">
    <source>
        <dbReference type="PIRSR" id="PIRSR634016-4"/>
    </source>
</evidence>
<protein>
    <recommendedName>
        <fullName evidence="20">Aminopeptidase</fullName>
    </recommendedName>
</protein>
<dbReference type="FunFam" id="1.10.390.10:FF:000033">
    <property type="entry name" value="Endoplasmic reticulum aminopeptidase 1b"/>
    <property type="match status" value="1"/>
</dbReference>
<dbReference type="OrthoDB" id="510539at2759"/>
<keyword evidence="5 13" id="KW-0479">Metal-binding</keyword>
<dbReference type="GO" id="GO:0006508">
    <property type="term" value="P:proteolysis"/>
    <property type="evidence" value="ECO:0007669"/>
    <property type="project" value="UniProtKB-KW"/>
</dbReference>
<keyword evidence="8" id="KW-0735">Signal-anchor</keyword>
<feature type="binding site" evidence="13">
    <location>
        <position position="429"/>
    </location>
    <ligand>
        <name>Zn(2+)</name>
        <dbReference type="ChEBI" id="CHEBI:29105"/>
        <note>catalytic</note>
    </ligand>
</feature>
<gene>
    <name evidence="18" type="primary">106080169</name>
</gene>
<dbReference type="InterPro" id="IPR034016">
    <property type="entry name" value="M1_APN-typ"/>
</dbReference>
<dbReference type="EnsemblMetazoa" id="BGLB022299-RA">
    <property type="protein sequence ID" value="BGLB022299-PA"/>
    <property type="gene ID" value="BGLB022299"/>
</dbReference>
<evidence type="ECO:0000256" key="13">
    <source>
        <dbReference type="PIRSR" id="PIRSR634016-3"/>
    </source>
</evidence>
<dbReference type="Pfam" id="PF01433">
    <property type="entry name" value="Peptidase_M1"/>
    <property type="match status" value="2"/>
</dbReference>
<dbReference type="FunFam" id="2.60.40.1730:FF:000012">
    <property type="entry name" value="Aminopeptidase N"/>
    <property type="match status" value="1"/>
</dbReference>
<evidence type="ECO:0000256" key="5">
    <source>
        <dbReference type="ARBA" id="ARBA00022723"/>
    </source>
</evidence>
<keyword evidence="11 15" id="KW-0472">Membrane</keyword>
<keyword evidence="9 15" id="KW-1133">Transmembrane helix</keyword>
<evidence type="ECO:0000259" key="16">
    <source>
        <dbReference type="Pfam" id="PF01433"/>
    </source>
</evidence>
<dbReference type="AlphaFoldDB" id="A0A2C9KQ91"/>
<keyword evidence="12" id="KW-0325">Glycoprotein</keyword>
<evidence type="ECO:0000256" key="6">
    <source>
        <dbReference type="ARBA" id="ARBA00022801"/>
    </source>
</evidence>
<evidence type="ECO:0000256" key="10">
    <source>
        <dbReference type="ARBA" id="ARBA00023049"/>
    </source>
</evidence>
<evidence type="ECO:0000256" key="4">
    <source>
        <dbReference type="ARBA" id="ARBA00022692"/>
    </source>
</evidence>
<evidence type="ECO:0000256" key="3">
    <source>
        <dbReference type="ARBA" id="ARBA00022670"/>
    </source>
</evidence>
<dbReference type="Pfam" id="PF17900">
    <property type="entry name" value="Peptidase_M1_N"/>
    <property type="match status" value="1"/>
</dbReference>
<feature type="domain" description="Aminopeptidase N-like N-terminal" evidence="17">
    <location>
        <begin position="125"/>
        <end position="322"/>
    </location>
</feature>
<comment type="cofactor">
    <cofactor evidence="13">
        <name>Zn(2+)</name>
        <dbReference type="ChEBI" id="CHEBI:29105"/>
    </cofactor>
    <text evidence="13">Binds 1 zinc ion per subunit.</text>
</comment>
<dbReference type="Proteomes" id="UP000076420">
    <property type="component" value="Unassembled WGS sequence"/>
</dbReference>
<dbReference type="InterPro" id="IPR045357">
    <property type="entry name" value="Aminopeptidase_N-like_N"/>
</dbReference>
<evidence type="ECO:0000256" key="12">
    <source>
        <dbReference type="ARBA" id="ARBA00023180"/>
    </source>
</evidence>
<comment type="subcellular location">
    <subcellularLocation>
        <location evidence="1">Membrane</location>
        <topology evidence="1">Single-pass type II membrane protein</topology>
    </subcellularLocation>
</comment>
<evidence type="ECO:0000256" key="8">
    <source>
        <dbReference type="ARBA" id="ARBA00022968"/>
    </source>
</evidence>
<dbReference type="Gene3D" id="2.60.40.1730">
    <property type="entry name" value="tricorn interacting facor f3 domain"/>
    <property type="match status" value="1"/>
</dbReference>
<keyword evidence="10" id="KW-0482">Metalloprotease</keyword>
<evidence type="ECO:0000313" key="19">
    <source>
        <dbReference type="Proteomes" id="UP000076420"/>
    </source>
</evidence>
<keyword evidence="7 13" id="KW-0862">Zinc</keyword>
<dbReference type="InterPro" id="IPR001930">
    <property type="entry name" value="Peptidase_M1"/>
</dbReference>
<evidence type="ECO:0000256" key="2">
    <source>
        <dbReference type="ARBA" id="ARBA00010136"/>
    </source>
</evidence>
<dbReference type="GO" id="GO:0043171">
    <property type="term" value="P:peptide catabolic process"/>
    <property type="evidence" value="ECO:0007669"/>
    <property type="project" value="TreeGrafter"/>
</dbReference>
<dbReference type="GO" id="GO:0005615">
    <property type="term" value="C:extracellular space"/>
    <property type="evidence" value="ECO:0007669"/>
    <property type="project" value="TreeGrafter"/>
</dbReference>
<dbReference type="PANTHER" id="PTHR11533">
    <property type="entry name" value="PROTEASE M1 ZINC METALLOPROTEASE"/>
    <property type="match status" value="1"/>
</dbReference>
<organism evidence="18 19">
    <name type="scientific">Biomphalaria glabrata</name>
    <name type="common">Bloodfluke planorb</name>
    <name type="synonym">Freshwater snail</name>
    <dbReference type="NCBI Taxonomy" id="6526"/>
    <lineage>
        <taxon>Eukaryota</taxon>
        <taxon>Metazoa</taxon>
        <taxon>Spiralia</taxon>
        <taxon>Lophotrochozoa</taxon>
        <taxon>Mollusca</taxon>
        <taxon>Gastropoda</taxon>
        <taxon>Heterobranchia</taxon>
        <taxon>Euthyneura</taxon>
        <taxon>Panpulmonata</taxon>
        <taxon>Hygrophila</taxon>
        <taxon>Lymnaeoidea</taxon>
        <taxon>Planorbidae</taxon>
        <taxon>Biomphalaria</taxon>
    </lineage>
</organism>
<dbReference type="GO" id="GO:0016020">
    <property type="term" value="C:membrane"/>
    <property type="evidence" value="ECO:0007669"/>
    <property type="project" value="UniProtKB-SubCell"/>
</dbReference>
<dbReference type="GO" id="GO:0042277">
    <property type="term" value="F:peptide binding"/>
    <property type="evidence" value="ECO:0007669"/>
    <property type="project" value="TreeGrafter"/>
</dbReference>
<feature type="binding site" evidence="13">
    <location>
        <position position="433"/>
    </location>
    <ligand>
        <name>Zn(2+)</name>
        <dbReference type="ChEBI" id="CHEBI:29105"/>
        <note>catalytic</note>
    </ligand>
</feature>
<dbReference type="InterPro" id="IPR042097">
    <property type="entry name" value="Aminopeptidase_N-like_N_sf"/>
</dbReference>
<dbReference type="PANTHER" id="PTHR11533:SF294">
    <property type="entry name" value="THYROTROPIN-RELEASING HORMONE-DEGRADING ECTOENZYME"/>
    <property type="match status" value="1"/>
</dbReference>
<dbReference type="VEuPathDB" id="VectorBase:BGLB022299"/>
<dbReference type="GO" id="GO:0005737">
    <property type="term" value="C:cytoplasm"/>
    <property type="evidence" value="ECO:0007669"/>
    <property type="project" value="TreeGrafter"/>
</dbReference>
<dbReference type="GO" id="GO:0008270">
    <property type="term" value="F:zinc ion binding"/>
    <property type="evidence" value="ECO:0007669"/>
    <property type="project" value="InterPro"/>
</dbReference>
<reference evidence="18" key="1">
    <citation type="submission" date="2020-05" db="UniProtKB">
        <authorList>
            <consortium name="EnsemblMetazoa"/>
        </authorList>
    </citation>
    <scope>IDENTIFICATION</scope>
    <source>
        <strain evidence="18">BB02</strain>
    </source>
</reference>
<keyword evidence="6" id="KW-0378">Hydrolase</keyword>
<evidence type="ECO:0000313" key="18">
    <source>
        <dbReference type="EnsemblMetazoa" id="BGLB022299-PA"/>
    </source>
</evidence>
<evidence type="ECO:0000256" key="1">
    <source>
        <dbReference type="ARBA" id="ARBA00004606"/>
    </source>
</evidence>
<feature type="domain" description="Peptidase M1 membrane alanine aminopeptidase" evidence="16">
    <location>
        <begin position="357"/>
        <end position="434"/>
    </location>
</feature>
<evidence type="ECO:0000256" key="7">
    <source>
        <dbReference type="ARBA" id="ARBA00022833"/>
    </source>
</evidence>
<dbReference type="InterPro" id="IPR027268">
    <property type="entry name" value="Peptidase_M4/M1_CTD_sf"/>
</dbReference>
<dbReference type="CDD" id="cd09601">
    <property type="entry name" value="M1_APN-Q_like"/>
    <property type="match status" value="1"/>
</dbReference>
<dbReference type="KEGG" id="bgt:106080169"/>
<dbReference type="InterPro" id="IPR050344">
    <property type="entry name" value="Peptidase_M1_aminopeptidases"/>
</dbReference>
<sequence>MSYESTNISVEPKGCHVTPKLGFLFVMVAALITVGVGIIVHFAGGSREDEVLQQCMQMASTGNMEICQLCPASTTVTALTSMTSGSTVDIAEVTTLSSDSSSTAPTTPTTSTPLLNVRLPTSVTPLHYNLEIQTYMNSTDPRDFKFKGHVKIWVKCHEESDTVTLHSLYLNIDYNSVSFMGQSPDPTTDPKFVTYEVDDFRQFLIFRLDKTMRVNTTYVLEMSYTSSISNTLVGLYYSRYTRDGTDVYLVTTSFQPTDARKMFPCFDEPAMKASFNVTLVRPMDRISLSNMELLDSREPFLDGSITYVKDVFGKSAIMPTYLLVIAICDFTYLKATTNKGKEFRTYAVPERLNSTKYSLDVGVKILDYFEEFFNISYPLPKLDMIALPDFVSGAMEHWGLISYSERALLFKEGETNERDKEYVARVVSHVLAHMFDTYVVEYMYTALANDGLVSSHPLYVPVNHPDEINEIFDSISYTKGAAVVRMMSHFLGFDVFKKGLTKYLETLAYKNAFHDDLWNFMTAAEIVGAGSHQIDVKEVMDTWILQMNYPVVTVKRVDNSNTQLLVSQARYLADRNATELGKYKSPFKYV</sequence>
<feature type="site" description="Transition state stabilizer" evidence="14">
    <location>
        <position position="477"/>
    </location>
</feature>
<keyword evidence="4 15" id="KW-0812">Transmembrane</keyword>
<dbReference type="Gene3D" id="1.10.390.10">
    <property type="entry name" value="Neutral Protease Domain 2"/>
    <property type="match status" value="2"/>
</dbReference>
<proteinExistence type="inferred from homology"/>
<accession>A0A2C9KQ91</accession>
<name>A0A2C9KQ91_BIOGL</name>
<feature type="domain" description="Peptidase M1 membrane alanine aminopeptidase" evidence="16">
    <location>
        <begin position="435"/>
        <end position="543"/>
    </location>
</feature>
<feature type="transmembrane region" description="Helical" evidence="15">
    <location>
        <begin position="21"/>
        <end position="44"/>
    </location>
</feature>
<comment type="similarity">
    <text evidence="2">Belongs to the peptidase M1 family.</text>
</comment>
<keyword evidence="3" id="KW-0645">Protease</keyword>
<dbReference type="SUPFAM" id="SSF55486">
    <property type="entry name" value="Metalloproteases ('zincins'), catalytic domain"/>
    <property type="match status" value="1"/>
</dbReference>
<dbReference type="STRING" id="6526.A0A2C9KQ91"/>
<dbReference type="VEuPathDB" id="VectorBase:BGLAX_051404"/>
<dbReference type="SUPFAM" id="SSF63737">
    <property type="entry name" value="Leukotriene A4 hydrolase N-terminal domain"/>
    <property type="match status" value="1"/>
</dbReference>
<evidence type="ECO:0000256" key="9">
    <source>
        <dbReference type="ARBA" id="ARBA00022989"/>
    </source>
</evidence>
<evidence type="ECO:0000259" key="17">
    <source>
        <dbReference type="Pfam" id="PF17900"/>
    </source>
</evidence>
<dbReference type="GO" id="GO:0070006">
    <property type="term" value="F:metalloaminopeptidase activity"/>
    <property type="evidence" value="ECO:0007669"/>
    <property type="project" value="TreeGrafter"/>
</dbReference>
<dbReference type="InterPro" id="IPR014782">
    <property type="entry name" value="Peptidase_M1_dom"/>
</dbReference>
<evidence type="ECO:0000256" key="11">
    <source>
        <dbReference type="ARBA" id="ARBA00023136"/>
    </source>
</evidence>
<dbReference type="PRINTS" id="PR00756">
    <property type="entry name" value="ALADIPTASE"/>
</dbReference>
<evidence type="ECO:0000256" key="15">
    <source>
        <dbReference type="SAM" id="Phobius"/>
    </source>
</evidence>
<evidence type="ECO:0008006" key="20">
    <source>
        <dbReference type="Google" id="ProtNLM"/>
    </source>
</evidence>